<dbReference type="OrthoDB" id="534666at2759"/>
<reference evidence="1 2" key="1">
    <citation type="submission" date="2013-11" db="EMBL/GenBank/DDBJ databases">
        <title>The Genome Sequence of Plasmodium yoelii 17X.</title>
        <authorList>
            <consortium name="The Broad Institute Genomics Platform"/>
            <consortium name="The Broad Institute Genome Sequencing Center for Infectious Disease"/>
            <person name="Neafsey D."/>
            <person name="Adams J."/>
            <person name="Walker B."/>
            <person name="Young S.K."/>
            <person name="Zeng Q."/>
            <person name="Gargeya S."/>
            <person name="Fitzgerald M."/>
            <person name="Haas B."/>
            <person name="Abouelleil A."/>
            <person name="Alvarado L."/>
            <person name="Chapman S.B."/>
            <person name="Gainer-Dewar J."/>
            <person name="Goldberg J."/>
            <person name="Griggs A."/>
            <person name="Gujja S."/>
            <person name="Hansen M."/>
            <person name="Howarth C."/>
            <person name="Imamovic A."/>
            <person name="Ireland A."/>
            <person name="Larimer J."/>
            <person name="McCowan C."/>
            <person name="Murphy C."/>
            <person name="Pearson M."/>
            <person name="Poon T.W."/>
            <person name="Priest M."/>
            <person name="Roberts A."/>
            <person name="Saif S."/>
            <person name="Shea T."/>
            <person name="Sykes S."/>
            <person name="Wortman J."/>
            <person name="Nusbaum C."/>
            <person name="Birren B."/>
        </authorList>
    </citation>
    <scope>NUCLEOTIDE SEQUENCE [LARGE SCALE GENOMIC DNA]</scope>
    <source>
        <strain evidence="1 2">17X</strain>
    </source>
</reference>
<dbReference type="EMBL" id="KI635794">
    <property type="protein sequence ID" value="ETB58004.1"/>
    <property type="molecule type" value="Genomic_DNA"/>
</dbReference>
<feature type="non-terminal residue" evidence="1">
    <location>
        <position position="1"/>
    </location>
</feature>
<evidence type="ECO:0008006" key="3">
    <source>
        <dbReference type="Google" id="ProtNLM"/>
    </source>
</evidence>
<sequence>CESINLIEKSFDDGPNNRRENNPGNLLNFLISDDNCSNDDPKIISDFIALLILFNSIGRDDDLDSDKLVEYAILWLSYNLNQKKENRTTRLNDFHTEHIKRNDCYNDNIATNNDNGDKIYVEVIDEKIESMNIDIKDISNFYDAFKSLCNIKTYNSYHIYFNLNHVIQLNSNNRYS</sequence>
<accession>V7PEZ5</accession>
<evidence type="ECO:0000313" key="1">
    <source>
        <dbReference type="EMBL" id="ETB58004.1"/>
    </source>
</evidence>
<name>V7PEZ5_PLAYE</name>
<dbReference type="Pfam" id="PF06022">
    <property type="entry name" value="Cir_Bir_Yir"/>
    <property type="match status" value="1"/>
</dbReference>
<keyword evidence="2" id="KW-1185">Reference proteome</keyword>
<dbReference type="InterPro" id="IPR006477">
    <property type="entry name" value="Yir_bir_cir"/>
</dbReference>
<protein>
    <recommendedName>
        <fullName evidence="3">Plasmodium variant antigen protein Cir/Yir/Bir</fullName>
    </recommendedName>
</protein>
<organism evidence="1 2">
    <name type="scientific">Plasmodium yoelii 17X</name>
    <dbReference type="NCBI Taxonomy" id="1323249"/>
    <lineage>
        <taxon>Eukaryota</taxon>
        <taxon>Sar</taxon>
        <taxon>Alveolata</taxon>
        <taxon>Apicomplexa</taxon>
        <taxon>Aconoidasida</taxon>
        <taxon>Haemosporida</taxon>
        <taxon>Plasmodiidae</taxon>
        <taxon>Plasmodium</taxon>
        <taxon>Plasmodium (Vinckeia)</taxon>
    </lineage>
</organism>
<evidence type="ECO:0000313" key="2">
    <source>
        <dbReference type="Proteomes" id="UP000018538"/>
    </source>
</evidence>
<dbReference type="Proteomes" id="UP000018538">
    <property type="component" value="Unassembled WGS sequence"/>
</dbReference>
<dbReference type="NCBIfam" id="TIGR01590">
    <property type="entry name" value="yir-bir-cir_Pla"/>
    <property type="match status" value="1"/>
</dbReference>
<dbReference type="AlphaFoldDB" id="V7PEZ5"/>
<gene>
    <name evidence="1" type="ORF">YYC_04282</name>
</gene>
<proteinExistence type="predicted"/>